<keyword evidence="4" id="KW-1185">Reference proteome</keyword>
<reference evidence="3 4" key="1">
    <citation type="submission" date="2019-05" db="EMBL/GenBank/DDBJ databases">
        <title>A comparative analysis of the Nautiliaceae.</title>
        <authorList>
            <person name="Grosche A."/>
            <person name="Smedile F."/>
            <person name="Vetriani C."/>
        </authorList>
    </citation>
    <scope>NUCLEOTIDE SEQUENCE [LARGE SCALE GENOMIC DNA]</scope>
    <source>
        <strain evidence="3 4">TB-2</strain>
    </source>
</reference>
<organism evidence="3 4">
    <name type="scientific">Caminibacter mediatlanticus TB-2</name>
    <dbReference type="NCBI Taxonomy" id="391592"/>
    <lineage>
        <taxon>Bacteria</taxon>
        <taxon>Pseudomonadati</taxon>
        <taxon>Campylobacterota</taxon>
        <taxon>Epsilonproteobacteria</taxon>
        <taxon>Nautiliales</taxon>
        <taxon>Nautiliaceae</taxon>
        <taxon>Caminibacter</taxon>
    </lineage>
</organism>
<dbReference type="RefSeq" id="WP_138323691.1">
    <property type="nucleotide sequence ID" value="NZ_CP040463.1"/>
</dbReference>
<dbReference type="PANTHER" id="PTHR34580">
    <property type="match status" value="1"/>
</dbReference>
<dbReference type="Pfam" id="PF25583">
    <property type="entry name" value="WCX"/>
    <property type="match status" value="1"/>
</dbReference>
<feature type="domain" description="WCX" evidence="2">
    <location>
        <begin position="208"/>
        <end position="282"/>
    </location>
</feature>
<dbReference type="Pfam" id="PF13280">
    <property type="entry name" value="WYL"/>
    <property type="match status" value="1"/>
</dbReference>
<name>A0ABX5VDU1_9BACT</name>
<gene>
    <name evidence="3" type="ORF">FE773_07480</name>
</gene>
<sequence>MPKNDVTNLLKNIFDLLNRFYSNEKLSIKDIEDIYGVSKRTAYRYINEYLKPAGFNIVKVDNKFKLKRDDNFDTFVIETIKNFSKEVGVYNKLKSIFKDLETKNIVYSKFNVEKIIDIEIYDILINAIENKQEIRFLYKRYNKKYKLKPLKVVNFEGYWYLVGIDKGYLRFHLNEIDEIEFLGEYELNEDIDLKNAINIWFIPNNEAFSVEFLVNANVVDYIKRLPLNPTQVEINKYDDGSVLFQVKITHKEEIKRFIKSFLPDIKIVSPKWLDEELKEEIKLYLD</sequence>
<accession>A0ABX5VDU1</accession>
<dbReference type="InterPro" id="IPR026881">
    <property type="entry name" value="WYL_dom"/>
</dbReference>
<evidence type="ECO:0000313" key="3">
    <source>
        <dbReference type="EMBL" id="QCT95036.1"/>
    </source>
</evidence>
<proteinExistence type="predicted"/>
<evidence type="ECO:0000259" key="2">
    <source>
        <dbReference type="Pfam" id="PF25583"/>
    </source>
</evidence>
<dbReference type="InterPro" id="IPR057727">
    <property type="entry name" value="WCX_dom"/>
</dbReference>
<dbReference type="InterPro" id="IPR051534">
    <property type="entry name" value="CBASS_pafABC_assoc_protein"/>
</dbReference>
<dbReference type="Proteomes" id="UP000306825">
    <property type="component" value="Chromosome"/>
</dbReference>
<protein>
    <submittedName>
        <fullName evidence="3">WYL domain-containing protein</fullName>
    </submittedName>
</protein>
<evidence type="ECO:0000259" key="1">
    <source>
        <dbReference type="Pfam" id="PF13280"/>
    </source>
</evidence>
<dbReference type="PANTHER" id="PTHR34580:SF1">
    <property type="entry name" value="PROTEIN PAFC"/>
    <property type="match status" value="1"/>
</dbReference>
<evidence type="ECO:0000313" key="4">
    <source>
        <dbReference type="Proteomes" id="UP000306825"/>
    </source>
</evidence>
<dbReference type="EMBL" id="CP040463">
    <property type="protein sequence ID" value="QCT95036.1"/>
    <property type="molecule type" value="Genomic_DNA"/>
</dbReference>
<feature type="domain" description="WYL" evidence="1">
    <location>
        <begin position="120"/>
        <end position="180"/>
    </location>
</feature>
<dbReference type="PROSITE" id="PS52050">
    <property type="entry name" value="WYL"/>
    <property type="match status" value="1"/>
</dbReference>